<keyword evidence="11 18" id="KW-1133">Transmembrane helix</keyword>
<evidence type="ECO:0000256" key="18">
    <source>
        <dbReference type="SAM" id="Phobius"/>
    </source>
</evidence>
<dbReference type="InterPro" id="IPR003594">
    <property type="entry name" value="HATPase_dom"/>
</dbReference>
<evidence type="ECO:0000256" key="5">
    <source>
        <dbReference type="ARBA" id="ARBA00022553"/>
    </source>
</evidence>
<keyword evidence="13 18" id="KW-0472">Membrane</keyword>
<dbReference type="PANTHER" id="PTHR45339:SF1">
    <property type="entry name" value="HYBRID SIGNAL TRANSDUCTION HISTIDINE KINASE J"/>
    <property type="match status" value="1"/>
</dbReference>
<feature type="modified residue" description="4-aspartylphosphate" evidence="17">
    <location>
        <position position="523"/>
    </location>
</feature>
<name>A0A9Q4FRE0_9HYPH</name>
<dbReference type="InterPro" id="IPR004358">
    <property type="entry name" value="Sig_transdc_His_kin-like_C"/>
</dbReference>
<gene>
    <name evidence="22" type="ORF">NF348_09540</name>
</gene>
<protein>
    <recommendedName>
        <fullName evidence="15">Sensory/regulatory protein RpfC</fullName>
        <ecNumber evidence="3">2.7.13.3</ecNumber>
    </recommendedName>
</protein>
<evidence type="ECO:0000256" key="14">
    <source>
        <dbReference type="ARBA" id="ARBA00064003"/>
    </source>
</evidence>
<dbReference type="Proteomes" id="UP001060275">
    <property type="component" value="Unassembled WGS sequence"/>
</dbReference>
<dbReference type="Pfam" id="PF01627">
    <property type="entry name" value="Hpt"/>
    <property type="match status" value="1"/>
</dbReference>
<dbReference type="PROSITE" id="PS50110">
    <property type="entry name" value="RESPONSE_REGULATORY"/>
    <property type="match status" value="1"/>
</dbReference>
<dbReference type="SUPFAM" id="SSF47384">
    <property type="entry name" value="Homodimeric domain of signal transducing histidine kinase"/>
    <property type="match status" value="1"/>
</dbReference>
<keyword evidence="8" id="KW-0547">Nucleotide-binding</keyword>
<feature type="domain" description="Histidine kinase" evidence="19">
    <location>
        <begin position="238"/>
        <end position="451"/>
    </location>
</feature>
<evidence type="ECO:0000313" key="23">
    <source>
        <dbReference type="Proteomes" id="UP001060275"/>
    </source>
</evidence>
<keyword evidence="10 22" id="KW-0067">ATP-binding</keyword>
<evidence type="ECO:0000256" key="7">
    <source>
        <dbReference type="ARBA" id="ARBA00022692"/>
    </source>
</evidence>
<evidence type="ECO:0000259" key="20">
    <source>
        <dbReference type="PROSITE" id="PS50110"/>
    </source>
</evidence>
<organism evidence="22 23">
    <name type="scientific">Devosia ureilytica</name>
    <dbReference type="NCBI Taxonomy" id="2952754"/>
    <lineage>
        <taxon>Bacteria</taxon>
        <taxon>Pseudomonadati</taxon>
        <taxon>Pseudomonadota</taxon>
        <taxon>Alphaproteobacteria</taxon>
        <taxon>Hyphomicrobiales</taxon>
        <taxon>Devosiaceae</taxon>
        <taxon>Devosia</taxon>
    </lineage>
</organism>
<dbReference type="InterPro" id="IPR036890">
    <property type="entry name" value="HATPase_C_sf"/>
</dbReference>
<evidence type="ECO:0000256" key="10">
    <source>
        <dbReference type="ARBA" id="ARBA00022840"/>
    </source>
</evidence>
<feature type="transmembrane region" description="Helical" evidence="18">
    <location>
        <begin position="6"/>
        <end position="29"/>
    </location>
</feature>
<dbReference type="Pfam" id="PF00512">
    <property type="entry name" value="HisKA"/>
    <property type="match status" value="1"/>
</dbReference>
<feature type="modified residue" description="Phosphohistidine" evidence="16">
    <location>
        <position position="652"/>
    </location>
</feature>
<dbReference type="InterPro" id="IPR036641">
    <property type="entry name" value="HPT_dom_sf"/>
</dbReference>
<dbReference type="Pfam" id="PF00072">
    <property type="entry name" value="Response_reg"/>
    <property type="match status" value="1"/>
</dbReference>
<reference evidence="22" key="1">
    <citation type="submission" date="2022-06" db="EMBL/GenBank/DDBJ databases">
        <title>Devosia sp. XJ19-45 genome assembly.</title>
        <authorList>
            <person name="Li B."/>
            <person name="Cai M."/>
            <person name="Nie G."/>
            <person name="Li W."/>
        </authorList>
    </citation>
    <scope>NUCLEOTIDE SEQUENCE</scope>
    <source>
        <strain evidence="22">XJ19-45</strain>
    </source>
</reference>
<dbReference type="Gene3D" id="1.10.287.130">
    <property type="match status" value="1"/>
</dbReference>
<evidence type="ECO:0000256" key="3">
    <source>
        <dbReference type="ARBA" id="ARBA00012438"/>
    </source>
</evidence>
<keyword evidence="4" id="KW-1003">Cell membrane</keyword>
<accession>A0A9Q4FRE0</accession>
<comment type="subcellular location">
    <subcellularLocation>
        <location evidence="2">Cell membrane</location>
        <topology evidence="2">Multi-pass membrane protein</topology>
    </subcellularLocation>
</comment>
<evidence type="ECO:0000256" key="8">
    <source>
        <dbReference type="ARBA" id="ARBA00022741"/>
    </source>
</evidence>
<evidence type="ECO:0000259" key="21">
    <source>
        <dbReference type="PROSITE" id="PS50894"/>
    </source>
</evidence>
<evidence type="ECO:0000256" key="13">
    <source>
        <dbReference type="ARBA" id="ARBA00023136"/>
    </source>
</evidence>
<keyword evidence="12" id="KW-0902">Two-component regulatory system</keyword>
<comment type="subunit">
    <text evidence="14">At low DSF concentrations, interacts with RpfF.</text>
</comment>
<dbReference type="InterPro" id="IPR001789">
    <property type="entry name" value="Sig_transdc_resp-reg_receiver"/>
</dbReference>
<keyword evidence="5 17" id="KW-0597">Phosphoprotein</keyword>
<dbReference type="Pfam" id="PF02518">
    <property type="entry name" value="HATPase_c"/>
    <property type="match status" value="1"/>
</dbReference>
<evidence type="ECO:0000256" key="1">
    <source>
        <dbReference type="ARBA" id="ARBA00000085"/>
    </source>
</evidence>
<keyword evidence="9" id="KW-0418">Kinase</keyword>
<dbReference type="Gene3D" id="3.40.50.2300">
    <property type="match status" value="1"/>
</dbReference>
<evidence type="ECO:0000259" key="19">
    <source>
        <dbReference type="PROSITE" id="PS50109"/>
    </source>
</evidence>
<comment type="caution">
    <text evidence="22">The sequence shown here is derived from an EMBL/GenBank/DDBJ whole genome shotgun (WGS) entry which is preliminary data.</text>
</comment>
<dbReference type="PANTHER" id="PTHR45339">
    <property type="entry name" value="HYBRID SIGNAL TRANSDUCTION HISTIDINE KINASE J"/>
    <property type="match status" value="1"/>
</dbReference>
<dbReference type="RefSeq" id="WP_254674429.1">
    <property type="nucleotide sequence ID" value="NZ_JAMWDU010000003.1"/>
</dbReference>
<dbReference type="FunFam" id="1.10.287.130:FF:000002">
    <property type="entry name" value="Two-component osmosensing histidine kinase"/>
    <property type="match status" value="1"/>
</dbReference>
<feature type="transmembrane region" description="Helical" evidence="18">
    <location>
        <begin position="179"/>
        <end position="202"/>
    </location>
</feature>
<dbReference type="GO" id="GO:0000155">
    <property type="term" value="F:phosphorelay sensor kinase activity"/>
    <property type="evidence" value="ECO:0007669"/>
    <property type="project" value="InterPro"/>
</dbReference>
<dbReference type="CDD" id="cd00082">
    <property type="entry name" value="HisKA"/>
    <property type="match status" value="1"/>
</dbReference>
<dbReference type="CDD" id="cd00088">
    <property type="entry name" value="HPT"/>
    <property type="match status" value="1"/>
</dbReference>
<dbReference type="PROSITE" id="PS50109">
    <property type="entry name" value="HIS_KIN"/>
    <property type="match status" value="1"/>
</dbReference>
<dbReference type="FunFam" id="3.30.565.10:FF:000010">
    <property type="entry name" value="Sensor histidine kinase RcsC"/>
    <property type="match status" value="1"/>
</dbReference>
<keyword evidence="7 18" id="KW-0812">Transmembrane</keyword>
<comment type="catalytic activity">
    <reaction evidence="1">
        <text>ATP + protein L-histidine = ADP + protein N-phospho-L-histidine.</text>
        <dbReference type="EC" id="2.7.13.3"/>
    </reaction>
</comment>
<dbReference type="InterPro" id="IPR036097">
    <property type="entry name" value="HisK_dim/P_sf"/>
</dbReference>
<dbReference type="Gene3D" id="3.30.565.10">
    <property type="entry name" value="Histidine kinase-like ATPase, C-terminal domain"/>
    <property type="match status" value="1"/>
</dbReference>
<sequence>MVSRRVGAGIIILSAMSAVLLVTTISLFADLQQRGEYTAQSVREDAIWAAFQADRGAAALVEALLDQDAAGVDEITLRFDLLYSRMGLLGSGKYAITFEDATGVADNARAVTDGILDLAPHMEKIAAEPATLASQRQMVLASARAIQQATSKLLVAANAAINVIRVAEREEALNTYWHIGAAVAALTILFVLIVSLLAVQLWHISRSGREVELLSRRNASVARKAQAANQAKSTFLATMSHEIRTPLNGIIGMTEILETTDLSAKQRDHLKVIRQSGDVLLDVINDILDYSKLEAGAMTVESRTFDLTEIMESVRNIMEPRARSAGLRITFDYPQIALRTDGGRLRQILINFIGNAIKFTASGSVTVRADVKGDRLVCSVQDTGPGITEGEMSRLFREFKQLDGSTTRPHGGTGLGLAISKRLAEALGGEVGVTSEPGLGSKFWVDLPVTNIGTNVQEAPGPVAAPRSENCSGDVLVVDDNAVNRAVAGGLLERMGYSVSYAQNGEEAINCVAGTRYAAVLMDMQMPVLDGIESTRRIRASGNDVPIIGLSANAFDSDRDACLVAGMDAFIAKPVTRDKLARTLRDFAPARVTEMAPQGVDLDYQAALVAELGQATFDELVQRFCGDAMGLLNEAQAAVARNDEEALDRALHTLKGAASTLGYQALADRAEKMRHGDFDQDRLRNLMPLVA</sequence>
<dbReference type="GO" id="GO:0005524">
    <property type="term" value="F:ATP binding"/>
    <property type="evidence" value="ECO:0007669"/>
    <property type="project" value="UniProtKB-KW"/>
</dbReference>
<dbReference type="PRINTS" id="PR00344">
    <property type="entry name" value="BCTRLSENSOR"/>
</dbReference>
<keyword evidence="23" id="KW-1185">Reference proteome</keyword>
<evidence type="ECO:0000256" key="6">
    <source>
        <dbReference type="ARBA" id="ARBA00022679"/>
    </source>
</evidence>
<dbReference type="SMART" id="SM00387">
    <property type="entry name" value="HATPase_c"/>
    <property type="match status" value="1"/>
</dbReference>
<proteinExistence type="predicted"/>
<evidence type="ECO:0000256" key="9">
    <source>
        <dbReference type="ARBA" id="ARBA00022777"/>
    </source>
</evidence>
<dbReference type="EC" id="2.7.13.3" evidence="3"/>
<dbReference type="InterPro" id="IPR003661">
    <property type="entry name" value="HisK_dim/P_dom"/>
</dbReference>
<dbReference type="GO" id="GO:0005886">
    <property type="term" value="C:plasma membrane"/>
    <property type="evidence" value="ECO:0007669"/>
    <property type="project" value="UniProtKB-SubCell"/>
</dbReference>
<evidence type="ECO:0000256" key="15">
    <source>
        <dbReference type="ARBA" id="ARBA00068150"/>
    </source>
</evidence>
<dbReference type="SMART" id="SM00388">
    <property type="entry name" value="HisKA"/>
    <property type="match status" value="1"/>
</dbReference>
<feature type="domain" description="HPt" evidence="21">
    <location>
        <begin position="613"/>
        <end position="691"/>
    </location>
</feature>
<dbReference type="InterPro" id="IPR008207">
    <property type="entry name" value="Sig_transdc_His_kin_Hpt_dom"/>
</dbReference>
<dbReference type="SUPFAM" id="SSF52172">
    <property type="entry name" value="CheY-like"/>
    <property type="match status" value="1"/>
</dbReference>
<dbReference type="CDD" id="cd16922">
    <property type="entry name" value="HATPase_EvgS-ArcB-TorS-like"/>
    <property type="match status" value="1"/>
</dbReference>
<dbReference type="EMBL" id="JAMWDU010000003">
    <property type="protein sequence ID" value="MCP8887346.1"/>
    <property type="molecule type" value="Genomic_DNA"/>
</dbReference>
<dbReference type="SUPFAM" id="SSF55874">
    <property type="entry name" value="ATPase domain of HSP90 chaperone/DNA topoisomerase II/histidine kinase"/>
    <property type="match status" value="1"/>
</dbReference>
<dbReference type="InterPro" id="IPR005467">
    <property type="entry name" value="His_kinase_dom"/>
</dbReference>
<evidence type="ECO:0000256" key="4">
    <source>
        <dbReference type="ARBA" id="ARBA00022475"/>
    </source>
</evidence>
<dbReference type="InterPro" id="IPR011006">
    <property type="entry name" value="CheY-like_superfamily"/>
</dbReference>
<dbReference type="SMART" id="SM00448">
    <property type="entry name" value="REC"/>
    <property type="match status" value="1"/>
</dbReference>
<dbReference type="SUPFAM" id="SSF47226">
    <property type="entry name" value="Histidine-containing phosphotransfer domain, HPT domain"/>
    <property type="match status" value="1"/>
</dbReference>
<evidence type="ECO:0000256" key="11">
    <source>
        <dbReference type="ARBA" id="ARBA00022989"/>
    </source>
</evidence>
<keyword evidence="6" id="KW-0808">Transferase</keyword>
<evidence type="ECO:0000256" key="17">
    <source>
        <dbReference type="PROSITE-ProRule" id="PRU00169"/>
    </source>
</evidence>
<dbReference type="AlphaFoldDB" id="A0A9Q4FRE0"/>
<evidence type="ECO:0000256" key="16">
    <source>
        <dbReference type="PROSITE-ProRule" id="PRU00110"/>
    </source>
</evidence>
<dbReference type="Gene3D" id="1.20.120.160">
    <property type="entry name" value="HPT domain"/>
    <property type="match status" value="1"/>
</dbReference>
<evidence type="ECO:0000313" key="22">
    <source>
        <dbReference type="EMBL" id="MCP8887346.1"/>
    </source>
</evidence>
<feature type="domain" description="Response regulatory" evidence="20">
    <location>
        <begin position="474"/>
        <end position="588"/>
    </location>
</feature>
<dbReference type="PROSITE" id="PS50894">
    <property type="entry name" value="HPT"/>
    <property type="match status" value="1"/>
</dbReference>
<dbReference type="CDD" id="cd17546">
    <property type="entry name" value="REC_hyHK_CKI1_RcsC-like"/>
    <property type="match status" value="1"/>
</dbReference>
<evidence type="ECO:0000256" key="12">
    <source>
        <dbReference type="ARBA" id="ARBA00023012"/>
    </source>
</evidence>
<evidence type="ECO:0000256" key="2">
    <source>
        <dbReference type="ARBA" id="ARBA00004651"/>
    </source>
</evidence>